<evidence type="ECO:0000256" key="9">
    <source>
        <dbReference type="ARBA" id="ARBA00023136"/>
    </source>
</evidence>
<dbReference type="InterPro" id="IPR007110">
    <property type="entry name" value="Ig-like_dom"/>
</dbReference>
<dbReference type="GO" id="GO:0045065">
    <property type="term" value="P:cytotoxic T cell differentiation"/>
    <property type="evidence" value="ECO:0007669"/>
    <property type="project" value="TreeGrafter"/>
</dbReference>
<dbReference type="InterPro" id="IPR013106">
    <property type="entry name" value="Ig_V-set"/>
</dbReference>
<dbReference type="InterPro" id="IPR003599">
    <property type="entry name" value="Ig_sub"/>
</dbReference>
<dbReference type="SMART" id="SM00406">
    <property type="entry name" value="IGv"/>
    <property type="match status" value="1"/>
</dbReference>
<feature type="transmembrane region" description="Helical" evidence="15">
    <location>
        <begin position="171"/>
        <end position="195"/>
    </location>
</feature>
<dbReference type="Gene3D" id="2.60.40.10">
    <property type="entry name" value="Immunoglobulins"/>
    <property type="match status" value="1"/>
</dbReference>
<dbReference type="SMART" id="SM00409">
    <property type="entry name" value="IG"/>
    <property type="match status" value="1"/>
</dbReference>
<dbReference type="Proteomes" id="UP000694380">
    <property type="component" value="Unplaced"/>
</dbReference>
<evidence type="ECO:0000256" key="14">
    <source>
        <dbReference type="ARBA" id="ARBA00023319"/>
    </source>
</evidence>
<dbReference type="PANTHER" id="PTHR10441">
    <property type="entry name" value="CD8 ALPHA CHAIN"/>
    <property type="match status" value="1"/>
</dbReference>
<keyword evidence="4 15" id="KW-0812">Transmembrane</keyword>
<dbReference type="GO" id="GO:0009897">
    <property type="term" value="C:external side of plasma membrane"/>
    <property type="evidence" value="ECO:0007669"/>
    <property type="project" value="TreeGrafter"/>
</dbReference>
<evidence type="ECO:0000256" key="12">
    <source>
        <dbReference type="ARBA" id="ARBA00023180"/>
    </source>
</evidence>
<sequence>MGVTVLITLRSGGSPLTLKAPVELECVISGPGLSDSGVSWMRQHRDSAPQFILFISSLGRVASTENGKPPARFDAKRESKNYTLTVKSFQEQDQGNYYCIVKHSQRLHFSSGIPLHLPGQKGSTNPKGSDTLPPRLMNVSDLTQIYAFYFLRYFVSAAKAPKKGLGLSCDFYIWVPLTSACLLLLIALLATITVCQSKRMCKCKRLVNFHLGHFLFSSVASCTACY</sequence>
<name>A0A8C3F6K4_CHRPI</name>
<evidence type="ECO:0000256" key="6">
    <source>
        <dbReference type="ARBA" id="ARBA00022859"/>
    </source>
</evidence>
<evidence type="ECO:0000256" key="1">
    <source>
        <dbReference type="ARBA" id="ARBA00004251"/>
    </source>
</evidence>
<dbReference type="PROSITE" id="PS50835">
    <property type="entry name" value="IG_LIKE"/>
    <property type="match status" value="1"/>
</dbReference>
<keyword evidence="18" id="KW-1185">Reference proteome</keyword>
<dbReference type="Ensembl" id="ENSCPBT00000004688.1">
    <property type="protein sequence ID" value="ENSCPBP00000003841.1"/>
    <property type="gene ID" value="ENSCPBG00000003118.1"/>
</dbReference>
<accession>A0A8C3F6K4</accession>
<feature type="domain" description="Ig-like" evidence="16">
    <location>
        <begin position="13"/>
        <end position="110"/>
    </location>
</feature>
<proteinExistence type="predicted"/>
<evidence type="ECO:0000256" key="4">
    <source>
        <dbReference type="ARBA" id="ARBA00022692"/>
    </source>
</evidence>
<evidence type="ECO:0000256" key="10">
    <source>
        <dbReference type="ARBA" id="ARBA00023139"/>
    </source>
</evidence>
<keyword evidence="8" id="KW-1064">Adaptive immunity</keyword>
<evidence type="ECO:0000313" key="18">
    <source>
        <dbReference type="Proteomes" id="UP000694380"/>
    </source>
</evidence>
<evidence type="ECO:0000256" key="13">
    <source>
        <dbReference type="ARBA" id="ARBA00023288"/>
    </source>
</evidence>
<dbReference type="AlphaFoldDB" id="A0A8C3F6K4"/>
<keyword evidence="6" id="KW-0391">Immunity</keyword>
<dbReference type="GeneTree" id="ENSGT00940000156588"/>
<reference evidence="17" key="1">
    <citation type="submission" date="2025-08" db="UniProtKB">
        <authorList>
            <consortium name="Ensembl"/>
        </authorList>
    </citation>
    <scope>IDENTIFICATION</scope>
</reference>
<keyword evidence="13" id="KW-0449">Lipoprotein</keyword>
<dbReference type="Pfam" id="PF07686">
    <property type="entry name" value="V-set"/>
    <property type="match status" value="1"/>
</dbReference>
<protein>
    <recommendedName>
        <fullName evidence="2">T-cell surface glycoprotein CD8 alpha chain</fullName>
    </recommendedName>
</protein>
<dbReference type="PANTHER" id="PTHR10441:SF2">
    <property type="entry name" value="T-CELL SURFACE GLYCOPROTEIN CD8 ALPHA CHAIN"/>
    <property type="match status" value="1"/>
</dbReference>
<evidence type="ECO:0000256" key="2">
    <source>
        <dbReference type="ARBA" id="ARBA00021525"/>
    </source>
</evidence>
<organism evidence="17 18">
    <name type="scientific">Chrysemys picta bellii</name>
    <name type="common">Western painted turtle</name>
    <name type="synonym">Emys bellii</name>
    <dbReference type="NCBI Taxonomy" id="8478"/>
    <lineage>
        <taxon>Eukaryota</taxon>
        <taxon>Metazoa</taxon>
        <taxon>Chordata</taxon>
        <taxon>Craniata</taxon>
        <taxon>Vertebrata</taxon>
        <taxon>Euteleostomi</taxon>
        <taxon>Archelosauria</taxon>
        <taxon>Testudinata</taxon>
        <taxon>Testudines</taxon>
        <taxon>Cryptodira</taxon>
        <taxon>Durocryptodira</taxon>
        <taxon>Testudinoidea</taxon>
        <taxon>Emydidae</taxon>
        <taxon>Chrysemys</taxon>
    </lineage>
</organism>
<dbReference type="InterPro" id="IPR015468">
    <property type="entry name" value="CD8_asu"/>
</dbReference>
<dbReference type="SUPFAM" id="SSF48726">
    <property type="entry name" value="Immunoglobulin"/>
    <property type="match status" value="1"/>
</dbReference>
<keyword evidence="14" id="KW-0393">Immunoglobulin domain</keyword>
<keyword evidence="9 15" id="KW-0472">Membrane</keyword>
<dbReference type="InterPro" id="IPR013783">
    <property type="entry name" value="Ig-like_fold"/>
</dbReference>
<keyword evidence="7 15" id="KW-1133">Transmembrane helix</keyword>
<keyword evidence="5" id="KW-0732">Signal</keyword>
<keyword evidence="10" id="KW-0564">Palmitate</keyword>
<keyword evidence="3" id="KW-1003">Cell membrane</keyword>
<evidence type="ECO:0000256" key="15">
    <source>
        <dbReference type="SAM" id="Phobius"/>
    </source>
</evidence>
<evidence type="ECO:0000256" key="5">
    <source>
        <dbReference type="ARBA" id="ARBA00022729"/>
    </source>
</evidence>
<keyword evidence="11" id="KW-1015">Disulfide bond</keyword>
<evidence type="ECO:0000256" key="7">
    <source>
        <dbReference type="ARBA" id="ARBA00022989"/>
    </source>
</evidence>
<dbReference type="GO" id="GO:0007166">
    <property type="term" value="P:cell surface receptor signaling pathway"/>
    <property type="evidence" value="ECO:0007669"/>
    <property type="project" value="TreeGrafter"/>
</dbReference>
<evidence type="ECO:0000256" key="8">
    <source>
        <dbReference type="ARBA" id="ARBA00023130"/>
    </source>
</evidence>
<dbReference type="OMA" id="YLIYCIT"/>
<reference evidence="17" key="2">
    <citation type="submission" date="2025-09" db="UniProtKB">
        <authorList>
            <consortium name="Ensembl"/>
        </authorList>
    </citation>
    <scope>IDENTIFICATION</scope>
</reference>
<keyword evidence="12" id="KW-0325">Glycoprotein</keyword>
<comment type="subcellular location">
    <subcellularLocation>
        <location evidence="1">Cell membrane</location>
        <topology evidence="1">Single-pass type I membrane protein</topology>
    </subcellularLocation>
</comment>
<evidence type="ECO:0000259" key="16">
    <source>
        <dbReference type="PROSITE" id="PS50835"/>
    </source>
</evidence>
<evidence type="ECO:0000313" key="17">
    <source>
        <dbReference type="Ensembl" id="ENSCPBP00000003841.1"/>
    </source>
</evidence>
<evidence type="ECO:0000256" key="3">
    <source>
        <dbReference type="ARBA" id="ARBA00022475"/>
    </source>
</evidence>
<dbReference type="GO" id="GO:0002456">
    <property type="term" value="P:T cell mediated immunity"/>
    <property type="evidence" value="ECO:0007669"/>
    <property type="project" value="TreeGrafter"/>
</dbReference>
<evidence type="ECO:0000256" key="11">
    <source>
        <dbReference type="ARBA" id="ARBA00023157"/>
    </source>
</evidence>
<dbReference type="InterPro" id="IPR036179">
    <property type="entry name" value="Ig-like_dom_sf"/>
</dbReference>